<reference evidence="1 2" key="1">
    <citation type="journal article" date="2021" name="Hortic Res">
        <title>High-quality reference genome and annotation aids understanding of berry development for evergreen blueberry (Vaccinium darrowii).</title>
        <authorList>
            <person name="Yu J."/>
            <person name="Hulse-Kemp A.M."/>
            <person name="Babiker E."/>
            <person name="Staton M."/>
        </authorList>
    </citation>
    <scope>NUCLEOTIDE SEQUENCE [LARGE SCALE GENOMIC DNA]</scope>
    <source>
        <strain evidence="2">cv. NJ 8807/NJ 8810</strain>
        <tissue evidence="1">Young leaf</tissue>
    </source>
</reference>
<gene>
    <name evidence="1" type="ORF">Vadar_003959</name>
</gene>
<dbReference type="Proteomes" id="UP000828048">
    <property type="component" value="Chromosome 5"/>
</dbReference>
<keyword evidence="2" id="KW-1185">Reference proteome</keyword>
<accession>A0ACB7XWN8</accession>
<organism evidence="1 2">
    <name type="scientific">Vaccinium darrowii</name>
    <dbReference type="NCBI Taxonomy" id="229202"/>
    <lineage>
        <taxon>Eukaryota</taxon>
        <taxon>Viridiplantae</taxon>
        <taxon>Streptophyta</taxon>
        <taxon>Embryophyta</taxon>
        <taxon>Tracheophyta</taxon>
        <taxon>Spermatophyta</taxon>
        <taxon>Magnoliopsida</taxon>
        <taxon>eudicotyledons</taxon>
        <taxon>Gunneridae</taxon>
        <taxon>Pentapetalae</taxon>
        <taxon>asterids</taxon>
        <taxon>Ericales</taxon>
        <taxon>Ericaceae</taxon>
        <taxon>Vaccinioideae</taxon>
        <taxon>Vaccinieae</taxon>
        <taxon>Vaccinium</taxon>
    </lineage>
</organism>
<evidence type="ECO:0000313" key="1">
    <source>
        <dbReference type="EMBL" id="KAH7845599.1"/>
    </source>
</evidence>
<sequence length="94" mass="9843">MSCTTLLCALLVVVVVVLAEVEETKAVTCNVTELSPCAGAFTSSQPPSASCCNKLREQKPCLCGYIKNPSLGQFVNSPNAKRVASTCGVPYPTC</sequence>
<comment type="caution">
    <text evidence="1">The sequence shown here is derived from an EMBL/GenBank/DDBJ whole genome shotgun (WGS) entry which is preliminary data.</text>
</comment>
<evidence type="ECO:0000313" key="2">
    <source>
        <dbReference type="Proteomes" id="UP000828048"/>
    </source>
</evidence>
<proteinExistence type="predicted"/>
<protein>
    <submittedName>
        <fullName evidence="1">Uncharacterized protein</fullName>
    </submittedName>
</protein>
<dbReference type="EMBL" id="CM037155">
    <property type="protein sequence ID" value="KAH7845599.1"/>
    <property type="molecule type" value="Genomic_DNA"/>
</dbReference>
<name>A0ACB7XWN8_9ERIC</name>